<accession>A0A9D2P1N8</accession>
<proteinExistence type="predicted"/>
<sequence length="141" mass="15841">MGLTFDAPPDGGTELAALLERSGVDFQREGERFRFLFTSRGCKWQTVCDCREGLVLVYGIHPAQVTHTEESLALCSRLNRRVVQGSFFLQEGRFVFRTSAELTERWEAQARIARALEYNAAALSSYWERLAAGAQGLTLSF</sequence>
<evidence type="ECO:0008006" key="3">
    <source>
        <dbReference type="Google" id="ProtNLM"/>
    </source>
</evidence>
<dbReference type="Pfam" id="PF10722">
    <property type="entry name" value="YbjN"/>
    <property type="match status" value="1"/>
</dbReference>
<comment type="caution">
    <text evidence="1">The sequence shown here is derived from an EMBL/GenBank/DDBJ whole genome shotgun (WGS) entry which is preliminary data.</text>
</comment>
<organism evidence="1 2">
    <name type="scientific">Candidatus Intestinimonas pullistercoris</name>
    <dbReference type="NCBI Taxonomy" id="2838623"/>
    <lineage>
        <taxon>Bacteria</taxon>
        <taxon>Bacillati</taxon>
        <taxon>Bacillota</taxon>
        <taxon>Clostridia</taxon>
        <taxon>Eubacteriales</taxon>
        <taxon>Intestinimonas</taxon>
    </lineage>
</organism>
<reference evidence="1" key="2">
    <citation type="submission" date="2021-04" db="EMBL/GenBank/DDBJ databases">
        <authorList>
            <person name="Gilroy R."/>
        </authorList>
    </citation>
    <scope>NUCLEOTIDE SEQUENCE</scope>
    <source>
        <strain evidence="1">CHK186-1790</strain>
    </source>
</reference>
<dbReference type="InterPro" id="IPR019660">
    <property type="entry name" value="Put_sensory_transdc_reg_YbjN"/>
</dbReference>
<dbReference type="AlphaFoldDB" id="A0A9D2P1N8"/>
<name>A0A9D2P1N8_9FIRM</name>
<protein>
    <recommendedName>
        <fullName evidence="3">YbjN domain-containing protein</fullName>
    </recommendedName>
</protein>
<evidence type="ECO:0000313" key="2">
    <source>
        <dbReference type="Proteomes" id="UP000823882"/>
    </source>
</evidence>
<dbReference type="Proteomes" id="UP000823882">
    <property type="component" value="Unassembled WGS sequence"/>
</dbReference>
<gene>
    <name evidence="1" type="ORF">H9701_09720</name>
</gene>
<evidence type="ECO:0000313" key="1">
    <source>
        <dbReference type="EMBL" id="HJC41809.1"/>
    </source>
</evidence>
<dbReference type="EMBL" id="DWWJ01000182">
    <property type="protein sequence ID" value="HJC41809.1"/>
    <property type="molecule type" value="Genomic_DNA"/>
</dbReference>
<reference evidence="1" key="1">
    <citation type="journal article" date="2021" name="PeerJ">
        <title>Extensive microbial diversity within the chicken gut microbiome revealed by metagenomics and culture.</title>
        <authorList>
            <person name="Gilroy R."/>
            <person name="Ravi A."/>
            <person name="Getino M."/>
            <person name="Pursley I."/>
            <person name="Horton D.L."/>
            <person name="Alikhan N.F."/>
            <person name="Baker D."/>
            <person name="Gharbi K."/>
            <person name="Hall N."/>
            <person name="Watson M."/>
            <person name="Adriaenssens E.M."/>
            <person name="Foster-Nyarko E."/>
            <person name="Jarju S."/>
            <person name="Secka A."/>
            <person name="Antonio M."/>
            <person name="Oren A."/>
            <person name="Chaudhuri R.R."/>
            <person name="La Ragione R."/>
            <person name="Hildebrand F."/>
            <person name="Pallen M.J."/>
        </authorList>
    </citation>
    <scope>NUCLEOTIDE SEQUENCE</scope>
    <source>
        <strain evidence="1">CHK186-1790</strain>
    </source>
</reference>